<name>A0ABS1QZJ5_9SPHI</name>
<reference evidence="6 7" key="1">
    <citation type="submission" date="2021-01" db="EMBL/GenBank/DDBJ databases">
        <title>C459-1 draft genome sequence.</title>
        <authorList>
            <person name="Zhang X.-F."/>
        </authorList>
    </citation>
    <scope>NUCLEOTIDE SEQUENCE [LARGE SCALE GENOMIC DNA]</scope>
    <source>
        <strain evidence="7">C459-1</strain>
    </source>
</reference>
<protein>
    <submittedName>
        <fullName evidence="6">ABC transporter ATP-binding protein</fullName>
    </submittedName>
</protein>
<gene>
    <name evidence="6" type="ORF">JKG61_01915</name>
</gene>
<evidence type="ECO:0000256" key="1">
    <source>
        <dbReference type="ARBA" id="ARBA00005417"/>
    </source>
</evidence>
<evidence type="ECO:0000259" key="5">
    <source>
        <dbReference type="PROSITE" id="PS50893"/>
    </source>
</evidence>
<comment type="similarity">
    <text evidence="1">Belongs to the ABC transporter superfamily.</text>
</comment>
<comment type="caution">
    <text evidence="6">The sequence shown here is derived from an EMBL/GenBank/DDBJ whole genome shotgun (WGS) entry which is preliminary data.</text>
</comment>
<dbReference type="CDD" id="cd03230">
    <property type="entry name" value="ABC_DR_subfamily_A"/>
    <property type="match status" value="1"/>
</dbReference>
<proteinExistence type="inferred from homology"/>
<dbReference type="Pfam" id="PF00005">
    <property type="entry name" value="ABC_tran"/>
    <property type="match status" value="1"/>
</dbReference>
<dbReference type="PANTHER" id="PTHR43335">
    <property type="entry name" value="ABC TRANSPORTER, ATP-BINDING PROTEIN"/>
    <property type="match status" value="1"/>
</dbReference>
<dbReference type="Gene3D" id="3.40.50.300">
    <property type="entry name" value="P-loop containing nucleotide triphosphate hydrolases"/>
    <property type="match status" value="1"/>
</dbReference>
<keyword evidence="4 6" id="KW-0067">ATP-binding</keyword>
<evidence type="ECO:0000256" key="3">
    <source>
        <dbReference type="ARBA" id="ARBA00022741"/>
    </source>
</evidence>
<keyword evidence="7" id="KW-1185">Reference proteome</keyword>
<dbReference type="InterPro" id="IPR027417">
    <property type="entry name" value="P-loop_NTPase"/>
</dbReference>
<keyword evidence="2" id="KW-0813">Transport</keyword>
<sequence>MNNPIIKLRGLSKHYKNKIAVDNLSLDISKGEIYGLLGPNGAGKTTTILMLLGLSEPTSGQAHVCGHDATRNPIAVKQKVGYLPDNLGFYGHMTALENLSFIGRLNGFSENDAETKAIELLDIVGLKYSMHQKTATFSRGMKQRLGLADVLIKKPEVIILDEPTLGIDPSGVKDFLAIIKKLNEEQQLTVLLSSHHLHHVQQICDRVGIFVDGKLLANGDIPSLSKQLFNKNGYVTVLRLQKNAQGTIQLKNDMESLPGVQEIIINDCELEVISAYDQTAEIVSYVVQKGYGLVGVQQKTYGLDEIYLEYFKNEKNLNVSNEKSKRVLKKTFFRKQRG</sequence>
<dbReference type="InterPro" id="IPR003593">
    <property type="entry name" value="AAA+_ATPase"/>
</dbReference>
<keyword evidence="3" id="KW-0547">Nucleotide-binding</keyword>
<evidence type="ECO:0000256" key="2">
    <source>
        <dbReference type="ARBA" id="ARBA00022448"/>
    </source>
</evidence>
<dbReference type="Proteomes" id="UP000625283">
    <property type="component" value="Unassembled WGS sequence"/>
</dbReference>
<feature type="domain" description="ABC transporter" evidence="5">
    <location>
        <begin position="6"/>
        <end position="237"/>
    </location>
</feature>
<evidence type="ECO:0000256" key="4">
    <source>
        <dbReference type="ARBA" id="ARBA00022840"/>
    </source>
</evidence>
<dbReference type="PROSITE" id="PS50893">
    <property type="entry name" value="ABC_TRANSPORTER_2"/>
    <property type="match status" value="1"/>
</dbReference>
<dbReference type="SUPFAM" id="SSF52540">
    <property type="entry name" value="P-loop containing nucleoside triphosphate hydrolases"/>
    <property type="match status" value="1"/>
</dbReference>
<dbReference type="InterPro" id="IPR003439">
    <property type="entry name" value="ABC_transporter-like_ATP-bd"/>
</dbReference>
<accession>A0ABS1QZJ5</accession>
<evidence type="ECO:0000313" key="6">
    <source>
        <dbReference type="EMBL" id="MBL1407500.1"/>
    </source>
</evidence>
<dbReference type="RefSeq" id="WP_202101296.1">
    <property type="nucleotide sequence ID" value="NZ_JAERTY010000001.1"/>
</dbReference>
<dbReference type="GO" id="GO:0005524">
    <property type="term" value="F:ATP binding"/>
    <property type="evidence" value="ECO:0007669"/>
    <property type="project" value="UniProtKB-KW"/>
</dbReference>
<dbReference type="SMART" id="SM00382">
    <property type="entry name" value="AAA"/>
    <property type="match status" value="1"/>
</dbReference>
<dbReference type="PANTHER" id="PTHR43335:SF4">
    <property type="entry name" value="ABC TRANSPORTER, ATP-BINDING PROTEIN"/>
    <property type="match status" value="1"/>
</dbReference>
<organism evidence="6 7">
    <name type="scientific">Sphingobacterium faecale</name>
    <dbReference type="NCBI Taxonomy" id="2803775"/>
    <lineage>
        <taxon>Bacteria</taxon>
        <taxon>Pseudomonadati</taxon>
        <taxon>Bacteroidota</taxon>
        <taxon>Sphingobacteriia</taxon>
        <taxon>Sphingobacteriales</taxon>
        <taxon>Sphingobacteriaceae</taxon>
        <taxon>Sphingobacterium</taxon>
    </lineage>
</organism>
<dbReference type="EMBL" id="JAERTY010000001">
    <property type="protein sequence ID" value="MBL1407500.1"/>
    <property type="molecule type" value="Genomic_DNA"/>
</dbReference>
<evidence type="ECO:0000313" key="7">
    <source>
        <dbReference type="Proteomes" id="UP000625283"/>
    </source>
</evidence>